<organism evidence="2 3">
    <name type="scientific">Rhodococcoides trifolii</name>
    <dbReference type="NCBI Taxonomy" id="908250"/>
    <lineage>
        <taxon>Bacteria</taxon>
        <taxon>Bacillati</taxon>
        <taxon>Actinomycetota</taxon>
        <taxon>Actinomycetes</taxon>
        <taxon>Mycobacteriales</taxon>
        <taxon>Nocardiaceae</taxon>
        <taxon>Rhodococcoides</taxon>
    </lineage>
</organism>
<dbReference type="SUPFAM" id="SSF53597">
    <property type="entry name" value="Dihydrofolate reductase-like"/>
    <property type="match status" value="1"/>
</dbReference>
<gene>
    <name evidence="2" type="ORF">GCM10007304_36860</name>
</gene>
<name>A0A917G2R3_9NOCA</name>
<dbReference type="Pfam" id="PF01872">
    <property type="entry name" value="RibD_C"/>
    <property type="match status" value="1"/>
</dbReference>
<reference evidence="2" key="1">
    <citation type="journal article" date="2014" name="Int. J. Syst. Evol. Microbiol.">
        <title>Complete genome sequence of Corynebacterium casei LMG S-19264T (=DSM 44701T), isolated from a smear-ripened cheese.</title>
        <authorList>
            <consortium name="US DOE Joint Genome Institute (JGI-PGF)"/>
            <person name="Walter F."/>
            <person name="Albersmeier A."/>
            <person name="Kalinowski J."/>
            <person name="Ruckert C."/>
        </authorList>
    </citation>
    <scope>NUCLEOTIDE SEQUENCE</scope>
    <source>
        <strain evidence="2">CCM 7905</strain>
    </source>
</reference>
<comment type="caution">
    <text evidence="2">The sequence shown here is derived from an EMBL/GenBank/DDBJ whole genome shotgun (WGS) entry which is preliminary data.</text>
</comment>
<keyword evidence="3" id="KW-1185">Reference proteome</keyword>
<dbReference type="EMBL" id="BMCU01000004">
    <property type="protein sequence ID" value="GGG19548.1"/>
    <property type="molecule type" value="Genomic_DNA"/>
</dbReference>
<dbReference type="InterPro" id="IPR002734">
    <property type="entry name" value="RibDG_C"/>
</dbReference>
<dbReference type="AlphaFoldDB" id="A0A917G2R3"/>
<dbReference type="PANTHER" id="PTHR38011:SF11">
    <property type="entry name" value="2,5-DIAMINO-6-RIBOSYLAMINO-4(3H)-PYRIMIDINONE 5'-PHOSPHATE REDUCTASE"/>
    <property type="match status" value="1"/>
</dbReference>
<protein>
    <recommendedName>
        <fullName evidence="1">Bacterial bifunctional deaminase-reductase C-terminal domain-containing protein</fullName>
    </recommendedName>
</protein>
<evidence type="ECO:0000259" key="1">
    <source>
        <dbReference type="Pfam" id="PF01872"/>
    </source>
</evidence>
<dbReference type="GO" id="GO:0009231">
    <property type="term" value="P:riboflavin biosynthetic process"/>
    <property type="evidence" value="ECO:0007669"/>
    <property type="project" value="InterPro"/>
</dbReference>
<feature type="domain" description="Bacterial bifunctional deaminase-reductase C-terminal" evidence="1">
    <location>
        <begin position="4"/>
        <end position="181"/>
    </location>
</feature>
<reference evidence="2" key="2">
    <citation type="submission" date="2020-09" db="EMBL/GenBank/DDBJ databases">
        <authorList>
            <person name="Sun Q."/>
            <person name="Sedlacek I."/>
        </authorList>
    </citation>
    <scope>NUCLEOTIDE SEQUENCE</scope>
    <source>
        <strain evidence="2">CCM 7905</strain>
    </source>
</reference>
<dbReference type="InterPro" id="IPR050765">
    <property type="entry name" value="Riboflavin_Biosynth_HTPR"/>
</dbReference>
<dbReference type="GO" id="GO:0008703">
    <property type="term" value="F:5-amino-6-(5-phosphoribosylamino)uracil reductase activity"/>
    <property type="evidence" value="ECO:0007669"/>
    <property type="project" value="InterPro"/>
</dbReference>
<evidence type="ECO:0000313" key="2">
    <source>
        <dbReference type="EMBL" id="GGG19548.1"/>
    </source>
</evidence>
<evidence type="ECO:0000313" key="3">
    <source>
        <dbReference type="Proteomes" id="UP000654257"/>
    </source>
</evidence>
<sequence length="195" mass="20843">MGRVIVSVALSVDGYTEGPGADMSAMPLDESFNVHNAALIRGAGRLLYGGNTYRQMVGYWPTVPDNPDASDAEQEIARRMADGMPVTVVSDSLTEEDTGPWREQTTIVRRTDDLAAIAALRAEDGDTVVFGSRTLWSRLLAEGLVDQLVLMIGPKLVAGDTPAFSGVPATGLTLIDVTRHTDSPAVVLRYQVGEP</sequence>
<dbReference type="Gene3D" id="3.40.430.10">
    <property type="entry name" value="Dihydrofolate Reductase, subunit A"/>
    <property type="match status" value="1"/>
</dbReference>
<accession>A0A917G2R3</accession>
<dbReference type="RefSeq" id="WP_188546358.1">
    <property type="nucleotide sequence ID" value="NZ_BMCU01000004.1"/>
</dbReference>
<dbReference type="Proteomes" id="UP000654257">
    <property type="component" value="Unassembled WGS sequence"/>
</dbReference>
<dbReference type="PANTHER" id="PTHR38011">
    <property type="entry name" value="DIHYDROFOLATE REDUCTASE FAMILY PROTEIN (AFU_ORTHOLOGUE AFUA_8G06820)"/>
    <property type="match status" value="1"/>
</dbReference>
<proteinExistence type="predicted"/>
<dbReference type="InterPro" id="IPR024072">
    <property type="entry name" value="DHFR-like_dom_sf"/>
</dbReference>